<dbReference type="InterPro" id="IPR033116">
    <property type="entry name" value="TRYPSIN_SER"/>
</dbReference>
<dbReference type="Gene3D" id="2.40.10.10">
    <property type="entry name" value="Trypsin-like serine proteases"/>
    <property type="match status" value="1"/>
</dbReference>
<dbReference type="PROSITE" id="PS50240">
    <property type="entry name" value="TRYPSIN_DOM"/>
    <property type="match status" value="1"/>
</dbReference>
<dbReference type="PANTHER" id="PTHR24252:SF7">
    <property type="entry name" value="HYALIN"/>
    <property type="match status" value="1"/>
</dbReference>
<dbReference type="InterPro" id="IPR018114">
    <property type="entry name" value="TRYPSIN_HIS"/>
</dbReference>
<dbReference type="PROSITE" id="PS00135">
    <property type="entry name" value="TRYPSIN_SER"/>
    <property type="match status" value="1"/>
</dbReference>
<dbReference type="PROSITE" id="PS00134">
    <property type="entry name" value="TRYPSIN_HIS"/>
    <property type="match status" value="1"/>
</dbReference>
<evidence type="ECO:0000256" key="1">
    <source>
        <dbReference type="ARBA" id="ARBA00023157"/>
    </source>
</evidence>
<dbReference type="AlphaFoldDB" id="A0AB39ZEX6"/>
<dbReference type="SUPFAM" id="SSF50494">
    <property type="entry name" value="Trypsin-like serine proteases"/>
    <property type="match status" value="1"/>
</dbReference>
<feature type="chain" id="PRO_5045273354" evidence="4">
    <location>
        <begin position="24"/>
        <end position="377"/>
    </location>
</feature>
<dbReference type="InterPro" id="IPR001254">
    <property type="entry name" value="Trypsin_dom"/>
</dbReference>
<evidence type="ECO:0000256" key="3">
    <source>
        <dbReference type="SAM" id="MobiDB-lite"/>
    </source>
</evidence>
<accession>A0AB39ZEX6</accession>
<keyword evidence="2" id="KW-0720">Serine protease</keyword>
<feature type="region of interest" description="Disordered" evidence="3">
    <location>
        <begin position="46"/>
        <end position="66"/>
    </location>
</feature>
<protein>
    <submittedName>
        <fullName evidence="7">Trypsin-1</fullName>
    </submittedName>
</protein>
<evidence type="ECO:0000256" key="2">
    <source>
        <dbReference type="RuleBase" id="RU363034"/>
    </source>
</evidence>
<keyword evidence="1" id="KW-1015">Disulfide bond</keyword>
<organism evidence="6 7">
    <name type="scientific">Drosophila suzukii</name>
    <name type="common">Spotted-wing drosophila fruit fly</name>
    <dbReference type="NCBI Taxonomy" id="28584"/>
    <lineage>
        <taxon>Eukaryota</taxon>
        <taxon>Metazoa</taxon>
        <taxon>Ecdysozoa</taxon>
        <taxon>Arthropoda</taxon>
        <taxon>Hexapoda</taxon>
        <taxon>Insecta</taxon>
        <taxon>Pterygota</taxon>
        <taxon>Neoptera</taxon>
        <taxon>Endopterygota</taxon>
        <taxon>Diptera</taxon>
        <taxon>Brachycera</taxon>
        <taxon>Muscomorpha</taxon>
        <taxon>Ephydroidea</taxon>
        <taxon>Drosophilidae</taxon>
        <taxon>Drosophila</taxon>
        <taxon>Sophophora</taxon>
    </lineage>
</organism>
<dbReference type="Proteomes" id="UP001652628">
    <property type="component" value="Chromosome 3"/>
</dbReference>
<dbReference type="PRINTS" id="PR00722">
    <property type="entry name" value="CHYMOTRYPSIN"/>
</dbReference>
<evidence type="ECO:0000259" key="5">
    <source>
        <dbReference type="PROSITE" id="PS50240"/>
    </source>
</evidence>
<keyword evidence="2" id="KW-0645">Protease</keyword>
<gene>
    <name evidence="7" type="primary">LOC108013138</name>
</gene>
<keyword evidence="2" id="KW-0378">Hydrolase</keyword>
<keyword evidence="6" id="KW-1185">Reference proteome</keyword>
<dbReference type="GO" id="GO:0006508">
    <property type="term" value="P:proteolysis"/>
    <property type="evidence" value="ECO:0007669"/>
    <property type="project" value="UniProtKB-KW"/>
</dbReference>
<dbReference type="GO" id="GO:0004252">
    <property type="term" value="F:serine-type endopeptidase activity"/>
    <property type="evidence" value="ECO:0007669"/>
    <property type="project" value="InterPro"/>
</dbReference>
<feature type="compositionally biased region" description="Low complexity" evidence="3">
    <location>
        <begin position="50"/>
        <end position="61"/>
    </location>
</feature>
<feature type="domain" description="Peptidase S1" evidence="5">
    <location>
        <begin position="140"/>
        <end position="370"/>
    </location>
</feature>
<dbReference type="GeneID" id="108013138"/>
<dbReference type="GO" id="GO:0016020">
    <property type="term" value="C:membrane"/>
    <property type="evidence" value="ECO:0007669"/>
    <property type="project" value="UniProtKB-SubCell"/>
</dbReference>
<dbReference type="SMART" id="SM00020">
    <property type="entry name" value="Tryp_SPc"/>
    <property type="match status" value="1"/>
</dbReference>
<dbReference type="CDD" id="cd00190">
    <property type="entry name" value="Tryp_SPc"/>
    <property type="match status" value="1"/>
</dbReference>
<evidence type="ECO:0000256" key="4">
    <source>
        <dbReference type="SAM" id="SignalP"/>
    </source>
</evidence>
<name>A0AB39ZEX6_DROSZ</name>
<reference evidence="7" key="1">
    <citation type="submission" date="2025-08" db="UniProtKB">
        <authorList>
            <consortium name="RefSeq"/>
        </authorList>
    </citation>
    <scope>IDENTIFICATION</scope>
</reference>
<evidence type="ECO:0000313" key="7">
    <source>
        <dbReference type="RefSeq" id="XP_016934312.3"/>
    </source>
</evidence>
<feature type="signal peptide" evidence="4">
    <location>
        <begin position="1"/>
        <end position="23"/>
    </location>
</feature>
<sequence length="377" mass="40526">MKLNPPVVLLLLALVSICDRSWAIYNYKPPSRGYFYPKPARLPPLPVNGSMTSTSTTTSNSGLPPGVQSDFIDDLIEGHKQQILSNVLGVSSATPSDSVSSSSSSPSNSPISPLEGGGAKAFRVNRCASCTCGVPNVNRIVGGTQVRTNKYPWIAQIIRGTFLFCGGTLINDRYVLTAAHCVHGMDMRGVSVRLLQLDRSSTHPGVTRSVAFAHAHVGYDPVSLVHDIALLRLDQPIPLVDTMRPACLPSNWLQNFDFQKAIVAGWGLSQEGGSTSSVLQEVVVPIITNAQCRATSYRSMIVDTMLCAGLVQTGGRDACQGDSGGPLIVRDRIFRLAGVVSFGYGCAKPDAPGVYTRVSRYLEWIAFNTRDSCYCVN</sequence>
<dbReference type="InterPro" id="IPR001314">
    <property type="entry name" value="Peptidase_S1A"/>
</dbReference>
<dbReference type="Pfam" id="PF00089">
    <property type="entry name" value="Trypsin"/>
    <property type="match status" value="1"/>
</dbReference>
<dbReference type="PANTHER" id="PTHR24252">
    <property type="entry name" value="ACROSIN-RELATED"/>
    <property type="match status" value="1"/>
</dbReference>
<proteinExistence type="predicted"/>
<feature type="compositionally biased region" description="Low complexity" evidence="3">
    <location>
        <begin position="95"/>
        <end position="113"/>
    </location>
</feature>
<dbReference type="RefSeq" id="XP_016934312.3">
    <property type="nucleotide sequence ID" value="XM_017078823.3"/>
</dbReference>
<feature type="region of interest" description="Disordered" evidence="3">
    <location>
        <begin position="95"/>
        <end position="115"/>
    </location>
</feature>
<evidence type="ECO:0000313" key="6">
    <source>
        <dbReference type="Proteomes" id="UP001652628"/>
    </source>
</evidence>
<keyword evidence="4" id="KW-0732">Signal</keyword>
<dbReference type="InterPro" id="IPR009003">
    <property type="entry name" value="Peptidase_S1_PA"/>
</dbReference>
<dbReference type="InterPro" id="IPR043504">
    <property type="entry name" value="Peptidase_S1_PA_chymotrypsin"/>
</dbReference>